<sequence length="134" mass="15583">MDRTDLKIINELRKNSRITMKELGERVHLTGQATSERVTKLEEQGVVKSYTIETDDVKLGYDIHAFITVITQDLNHKPYLTFIKAREEHIISHYKISGDGCYLLESKFNSYDELDQFLVALNEFANYKLQLVIN</sequence>
<dbReference type="SMART" id="SM00344">
    <property type="entry name" value="HTH_ASNC"/>
    <property type="match status" value="1"/>
</dbReference>
<evidence type="ECO:0000256" key="2">
    <source>
        <dbReference type="ARBA" id="ARBA00023125"/>
    </source>
</evidence>
<accession>A0ABW5QCS6</accession>
<evidence type="ECO:0000313" key="6">
    <source>
        <dbReference type="Proteomes" id="UP001597452"/>
    </source>
</evidence>
<keyword evidence="1" id="KW-0805">Transcription regulation</keyword>
<dbReference type="InterPro" id="IPR011991">
    <property type="entry name" value="ArsR-like_HTH"/>
</dbReference>
<evidence type="ECO:0000256" key="3">
    <source>
        <dbReference type="ARBA" id="ARBA00023163"/>
    </source>
</evidence>
<dbReference type="SUPFAM" id="SSF54909">
    <property type="entry name" value="Dimeric alpha+beta barrel"/>
    <property type="match status" value="1"/>
</dbReference>
<dbReference type="InterPro" id="IPR000485">
    <property type="entry name" value="AsnC-type_HTH_dom"/>
</dbReference>
<keyword evidence="3" id="KW-0804">Transcription</keyword>
<comment type="caution">
    <text evidence="5">The sequence shown here is derived from an EMBL/GenBank/DDBJ whole genome shotgun (WGS) entry which is preliminary data.</text>
</comment>
<dbReference type="InterPro" id="IPR036390">
    <property type="entry name" value="WH_DNA-bd_sf"/>
</dbReference>
<gene>
    <name evidence="5" type="ORF">ACFSW4_10515</name>
</gene>
<dbReference type="PANTHER" id="PTHR30154">
    <property type="entry name" value="LEUCINE-RESPONSIVE REGULATORY PROTEIN"/>
    <property type="match status" value="1"/>
</dbReference>
<dbReference type="InterPro" id="IPR019888">
    <property type="entry name" value="Tscrpt_reg_AsnC-like"/>
</dbReference>
<evidence type="ECO:0000256" key="1">
    <source>
        <dbReference type="ARBA" id="ARBA00023015"/>
    </source>
</evidence>
<feature type="domain" description="HTH asnC-type" evidence="4">
    <location>
        <begin position="1"/>
        <end position="62"/>
    </location>
</feature>
<keyword evidence="6" id="KW-1185">Reference proteome</keyword>
<proteinExistence type="predicted"/>
<evidence type="ECO:0000313" key="5">
    <source>
        <dbReference type="EMBL" id="MFD2639300.1"/>
    </source>
</evidence>
<dbReference type="CDD" id="cd00090">
    <property type="entry name" value="HTH_ARSR"/>
    <property type="match status" value="1"/>
</dbReference>
<dbReference type="PRINTS" id="PR00033">
    <property type="entry name" value="HTHASNC"/>
</dbReference>
<dbReference type="Gene3D" id="3.30.70.920">
    <property type="match status" value="1"/>
</dbReference>
<dbReference type="SUPFAM" id="SSF46785">
    <property type="entry name" value="Winged helix' DNA-binding domain"/>
    <property type="match status" value="1"/>
</dbReference>
<protein>
    <submittedName>
        <fullName evidence="5">Lrp/AsnC family transcriptional regulator</fullName>
    </submittedName>
</protein>
<name>A0ABW5QCS6_9BACI</name>
<evidence type="ECO:0000259" key="4">
    <source>
        <dbReference type="PROSITE" id="PS50956"/>
    </source>
</evidence>
<dbReference type="PROSITE" id="PS50956">
    <property type="entry name" value="HTH_ASNC_2"/>
    <property type="match status" value="1"/>
</dbReference>
<dbReference type="PANTHER" id="PTHR30154:SF55">
    <property type="entry name" value="HTH-TYPE TRANSCRIPTIONAL REGULATOR LRPB"/>
    <property type="match status" value="1"/>
</dbReference>
<dbReference type="EMBL" id="JBHUMZ010000023">
    <property type="protein sequence ID" value="MFD2639300.1"/>
    <property type="molecule type" value="Genomic_DNA"/>
</dbReference>
<organism evidence="5 6">
    <name type="scientific">Piscibacillus salipiscarius</name>
    <dbReference type="NCBI Taxonomy" id="299480"/>
    <lineage>
        <taxon>Bacteria</taxon>
        <taxon>Bacillati</taxon>
        <taxon>Bacillota</taxon>
        <taxon>Bacilli</taxon>
        <taxon>Bacillales</taxon>
        <taxon>Bacillaceae</taxon>
        <taxon>Piscibacillus</taxon>
    </lineage>
</organism>
<dbReference type="RefSeq" id="WP_377329151.1">
    <property type="nucleotide sequence ID" value="NZ_JBHUMZ010000023.1"/>
</dbReference>
<dbReference type="InterPro" id="IPR011008">
    <property type="entry name" value="Dimeric_a/b-barrel"/>
</dbReference>
<dbReference type="Gene3D" id="1.10.10.10">
    <property type="entry name" value="Winged helix-like DNA-binding domain superfamily/Winged helix DNA-binding domain"/>
    <property type="match status" value="1"/>
</dbReference>
<dbReference type="Pfam" id="PF13412">
    <property type="entry name" value="HTH_24"/>
    <property type="match status" value="1"/>
</dbReference>
<dbReference type="Proteomes" id="UP001597452">
    <property type="component" value="Unassembled WGS sequence"/>
</dbReference>
<keyword evidence="2" id="KW-0238">DNA-binding</keyword>
<reference evidence="6" key="1">
    <citation type="journal article" date="2019" name="Int. J. Syst. Evol. Microbiol.">
        <title>The Global Catalogue of Microorganisms (GCM) 10K type strain sequencing project: providing services to taxonomists for standard genome sequencing and annotation.</title>
        <authorList>
            <consortium name="The Broad Institute Genomics Platform"/>
            <consortium name="The Broad Institute Genome Sequencing Center for Infectious Disease"/>
            <person name="Wu L."/>
            <person name="Ma J."/>
        </authorList>
    </citation>
    <scope>NUCLEOTIDE SEQUENCE [LARGE SCALE GENOMIC DNA]</scope>
    <source>
        <strain evidence="6">TISTR 1571</strain>
    </source>
</reference>
<dbReference type="InterPro" id="IPR036388">
    <property type="entry name" value="WH-like_DNA-bd_sf"/>
</dbReference>